<reference evidence="1 2" key="1">
    <citation type="submission" date="2022-06" db="EMBL/GenBank/DDBJ databases">
        <title>Genomic Encyclopedia of Archaeal and Bacterial Type Strains, Phase II (KMG-II): from individual species to whole genera.</title>
        <authorList>
            <person name="Goeker M."/>
        </authorList>
    </citation>
    <scope>NUCLEOTIDE SEQUENCE [LARGE SCALE GENOMIC DNA]</scope>
    <source>
        <strain evidence="1 2">DSM 40477</strain>
    </source>
</reference>
<accession>A0ABT1I0M1</accession>
<proteinExistence type="predicted"/>
<gene>
    <name evidence="1" type="ORF">LX15_005030</name>
</gene>
<organism evidence="1 2">
    <name type="scientific">Streptoalloteichus tenebrarius (strain ATCC 17920 / DSM 40477 / JCM 4838 / CBS 697.72 / NBRC 16177 / NCIMB 11028 / NRRL B-12390 / A12253. 1 / ISP 5477)</name>
    <name type="common">Streptomyces tenebrarius</name>
    <dbReference type="NCBI Taxonomy" id="1933"/>
    <lineage>
        <taxon>Bacteria</taxon>
        <taxon>Bacillati</taxon>
        <taxon>Actinomycetota</taxon>
        <taxon>Actinomycetes</taxon>
        <taxon>Pseudonocardiales</taxon>
        <taxon>Pseudonocardiaceae</taxon>
        <taxon>Streptoalloteichus</taxon>
    </lineage>
</organism>
<name>A0ABT1I0M1_STRSD</name>
<evidence type="ECO:0000313" key="1">
    <source>
        <dbReference type="EMBL" id="MCP2261309.1"/>
    </source>
</evidence>
<protein>
    <submittedName>
        <fullName evidence="1">Uncharacterized protein</fullName>
    </submittedName>
</protein>
<keyword evidence="2" id="KW-1185">Reference proteome</keyword>
<comment type="caution">
    <text evidence="1">The sequence shown here is derived from an EMBL/GenBank/DDBJ whole genome shotgun (WGS) entry which is preliminary data.</text>
</comment>
<evidence type="ECO:0000313" key="2">
    <source>
        <dbReference type="Proteomes" id="UP001205311"/>
    </source>
</evidence>
<dbReference type="EMBL" id="JAMTCP010000039">
    <property type="protein sequence ID" value="MCP2261309.1"/>
    <property type="molecule type" value="Genomic_DNA"/>
</dbReference>
<sequence>MSLGGYGVAFPGPCPITGPGVVRVNIRLAKRCRFGRFSGEPVLGIRIPAGRQPGQGRCRWMDLAGGAGPVSCTASNAITRTM</sequence>
<dbReference type="Proteomes" id="UP001205311">
    <property type="component" value="Unassembled WGS sequence"/>
</dbReference>